<dbReference type="Proteomes" id="UP000507470">
    <property type="component" value="Unassembled WGS sequence"/>
</dbReference>
<dbReference type="EMBL" id="CACVKT020000570">
    <property type="protein sequence ID" value="CAC5360654.1"/>
    <property type="molecule type" value="Genomic_DNA"/>
</dbReference>
<name>A0A6J8A296_MYTCO</name>
<reference evidence="1 2" key="1">
    <citation type="submission" date="2020-06" db="EMBL/GenBank/DDBJ databases">
        <authorList>
            <person name="Li R."/>
            <person name="Bekaert M."/>
        </authorList>
    </citation>
    <scope>NUCLEOTIDE SEQUENCE [LARGE SCALE GENOMIC DNA]</scope>
    <source>
        <strain evidence="2">wild</strain>
    </source>
</reference>
<dbReference type="AlphaFoldDB" id="A0A6J8A296"/>
<protein>
    <submittedName>
        <fullName evidence="1">Uncharacterized protein</fullName>
    </submittedName>
</protein>
<organism evidence="1 2">
    <name type="scientific">Mytilus coruscus</name>
    <name type="common">Sea mussel</name>
    <dbReference type="NCBI Taxonomy" id="42192"/>
    <lineage>
        <taxon>Eukaryota</taxon>
        <taxon>Metazoa</taxon>
        <taxon>Spiralia</taxon>
        <taxon>Lophotrochozoa</taxon>
        <taxon>Mollusca</taxon>
        <taxon>Bivalvia</taxon>
        <taxon>Autobranchia</taxon>
        <taxon>Pteriomorphia</taxon>
        <taxon>Mytilida</taxon>
        <taxon>Mytiloidea</taxon>
        <taxon>Mytilidae</taxon>
        <taxon>Mytilinae</taxon>
        <taxon>Mytilus</taxon>
    </lineage>
</organism>
<keyword evidence="2" id="KW-1185">Reference proteome</keyword>
<evidence type="ECO:0000313" key="1">
    <source>
        <dbReference type="EMBL" id="CAC5360654.1"/>
    </source>
</evidence>
<sequence length="151" mass="18119">MKHQIRKKGYIAWQKMNREAQWRGKKGVTSSRRQTDLNRRYKRSNEIEKLGVACLTERIIDELRRTRRAEQLKNSNKKKAKNRANFIKNPHNYTKTLLGGERTGHLHFSKEEVEQYLYETTSHKEREIPLGYYPRVEEEQPTIDFETKEPT</sequence>
<proteinExistence type="predicted"/>
<gene>
    <name evidence="1" type="ORF">MCOR_3054</name>
</gene>
<accession>A0A6J8A296</accession>
<evidence type="ECO:0000313" key="2">
    <source>
        <dbReference type="Proteomes" id="UP000507470"/>
    </source>
</evidence>